<accession>A0AAW5JR30</accession>
<dbReference type="Pfam" id="PF13616">
    <property type="entry name" value="Rotamase_3"/>
    <property type="match status" value="1"/>
</dbReference>
<feature type="transmembrane region" description="Helical" evidence="3">
    <location>
        <begin position="34"/>
        <end position="53"/>
    </location>
</feature>
<reference evidence="5" key="1">
    <citation type="submission" date="2022-06" db="EMBL/GenBank/DDBJ databases">
        <title>Isolation of gut microbiota from human fecal samples.</title>
        <authorList>
            <person name="Pamer E.G."/>
            <person name="Barat B."/>
            <person name="Waligurski E."/>
            <person name="Medina S."/>
            <person name="Paddock L."/>
            <person name="Mostad J."/>
        </authorList>
    </citation>
    <scope>NUCLEOTIDE SEQUENCE</scope>
    <source>
        <strain evidence="5">DFI.9.91</strain>
    </source>
</reference>
<evidence type="ECO:0000256" key="1">
    <source>
        <dbReference type="PROSITE-ProRule" id="PRU00278"/>
    </source>
</evidence>
<dbReference type="PANTHER" id="PTHR47245">
    <property type="entry name" value="PEPTIDYLPROLYL ISOMERASE"/>
    <property type="match status" value="1"/>
</dbReference>
<dbReference type="EC" id="5.2.1.8" evidence="5"/>
<gene>
    <name evidence="5" type="ORF">NE579_10190</name>
</gene>
<comment type="caution">
    <text evidence="5">The sequence shown here is derived from an EMBL/GenBank/DDBJ whole genome shotgun (WGS) entry which is preliminary data.</text>
</comment>
<name>A0AAW5JR30_9FIRM</name>
<dbReference type="SUPFAM" id="SSF54534">
    <property type="entry name" value="FKBP-like"/>
    <property type="match status" value="1"/>
</dbReference>
<feature type="region of interest" description="Disordered" evidence="2">
    <location>
        <begin position="1"/>
        <end position="22"/>
    </location>
</feature>
<dbReference type="PROSITE" id="PS50198">
    <property type="entry name" value="PPIC_PPIASE_2"/>
    <property type="match status" value="1"/>
</dbReference>
<keyword evidence="3" id="KW-0812">Transmembrane</keyword>
<evidence type="ECO:0000259" key="4">
    <source>
        <dbReference type="PROSITE" id="PS50198"/>
    </source>
</evidence>
<dbReference type="InterPro" id="IPR000297">
    <property type="entry name" value="PPIase_PpiC"/>
</dbReference>
<dbReference type="Gene3D" id="3.10.50.40">
    <property type="match status" value="2"/>
</dbReference>
<evidence type="ECO:0000256" key="2">
    <source>
        <dbReference type="SAM" id="MobiDB-lite"/>
    </source>
</evidence>
<evidence type="ECO:0000256" key="3">
    <source>
        <dbReference type="SAM" id="Phobius"/>
    </source>
</evidence>
<dbReference type="EMBL" id="JANFYS010000020">
    <property type="protein sequence ID" value="MCQ4770830.1"/>
    <property type="molecule type" value="Genomic_DNA"/>
</dbReference>
<keyword evidence="1" id="KW-0697">Rotamase</keyword>
<keyword evidence="3" id="KW-0472">Membrane</keyword>
<dbReference type="AlphaFoldDB" id="A0AAW5JR30"/>
<feature type="domain" description="PpiC" evidence="4">
    <location>
        <begin position="373"/>
        <end position="498"/>
    </location>
</feature>
<evidence type="ECO:0000313" key="6">
    <source>
        <dbReference type="Proteomes" id="UP001204562"/>
    </source>
</evidence>
<proteinExistence type="predicted"/>
<sequence length="542" mass="59980">MSASREKKQRQGDGLSEKQRREAEEVQKARSKKILYTVIGIVCAVLVIALLVWNSNFFQRRTVAATVGDKQYTVGDVAFYYNNAKQTIRNYANYGLVTYNASLADDQQTIDDTTAQNLSLYVGLTAEAGQTYAQFFQDRALEALQNEALLCAAAAEDGYTLSDAGKQSVEESVTSYKQSATDYGYTLAAYLRAVYGPYMTESTFREHLTNSTLASEYAQHYQESLTYSDEELTAYYQEHADTMDTFDFRAFYISGAPAAKTDADGNTVEATDAEKAAAMGLAKTQADAMLRRLQDGEAFNAAAKDYAAEDAKANYDDPDYNRQTRLGSAVASYDYAEWLTDSARKDGDVTVVESSSGYYVLQFHGRWLDDTTHYSADIRHILVMAETGEPVQNEDGTTTTPEPTEEQYAAAKAKIESIQAEFEAGDRTADSFAKLAETYSEDPGSNTNGGFYQVTQSTSFFADFKNWCLDESRQSGDLGVIQNTQSSQWGYHLIYFQDWGPLVWKNTAQSALSSADTNAWIESRMPSYPTAAVEKGMAKVIG</sequence>
<protein>
    <submittedName>
        <fullName evidence="5">Peptidylprolyl isomerase</fullName>
        <ecNumber evidence="5">5.2.1.8</ecNumber>
    </submittedName>
</protein>
<dbReference type="PANTHER" id="PTHR47245:SF2">
    <property type="entry name" value="PEPTIDYL-PROLYL CIS-TRANS ISOMERASE HP_0175-RELATED"/>
    <property type="match status" value="1"/>
</dbReference>
<evidence type="ECO:0000313" key="5">
    <source>
        <dbReference type="EMBL" id="MCQ4770830.1"/>
    </source>
</evidence>
<organism evidence="5 6">
    <name type="scientific">Intestinimonas massiliensis</name>
    <name type="common">ex Afouda et al. 2020</name>
    <dbReference type="NCBI Taxonomy" id="1673721"/>
    <lineage>
        <taxon>Bacteria</taxon>
        <taxon>Bacillati</taxon>
        <taxon>Bacillota</taxon>
        <taxon>Clostridia</taxon>
        <taxon>Eubacteriales</taxon>
        <taxon>Intestinimonas</taxon>
    </lineage>
</organism>
<dbReference type="Proteomes" id="UP001204562">
    <property type="component" value="Unassembled WGS sequence"/>
</dbReference>
<keyword evidence="3" id="KW-1133">Transmembrane helix</keyword>
<dbReference type="InterPro" id="IPR027304">
    <property type="entry name" value="Trigger_fact/SurA_dom_sf"/>
</dbReference>
<dbReference type="InterPro" id="IPR050245">
    <property type="entry name" value="PrsA_foldase"/>
</dbReference>
<dbReference type="RefSeq" id="WP_256304178.1">
    <property type="nucleotide sequence ID" value="NZ_JANFYS010000020.1"/>
</dbReference>
<keyword evidence="1 5" id="KW-0413">Isomerase</keyword>
<dbReference type="InterPro" id="IPR046357">
    <property type="entry name" value="PPIase_dom_sf"/>
</dbReference>
<dbReference type="GO" id="GO:0003755">
    <property type="term" value="F:peptidyl-prolyl cis-trans isomerase activity"/>
    <property type="evidence" value="ECO:0007669"/>
    <property type="project" value="UniProtKB-KW"/>
</dbReference>
<dbReference type="SUPFAM" id="SSF109998">
    <property type="entry name" value="Triger factor/SurA peptide-binding domain-like"/>
    <property type="match status" value="1"/>
</dbReference>